<dbReference type="OrthoDB" id="9802426at2"/>
<keyword evidence="5" id="KW-0804">Transcription</keyword>
<dbReference type="Proteomes" id="UP000298050">
    <property type="component" value="Unassembled WGS sequence"/>
</dbReference>
<dbReference type="EMBL" id="SRLE01000005">
    <property type="protein sequence ID" value="TGD74831.1"/>
    <property type="molecule type" value="Genomic_DNA"/>
</dbReference>
<dbReference type="InterPro" id="IPR036388">
    <property type="entry name" value="WH-like_DNA-bd_sf"/>
</dbReference>
<feature type="domain" description="OmpR/PhoB-type" evidence="9">
    <location>
        <begin position="124"/>
        <end position="222"/>
    </location>
</feature>
<evidence type="ECO:0000256" key="3">
    <source>
        <dbReference type="ARBA" id="ARBA00023015"/>
    </source>
</evidence>
<feature type="domain" description="Response regulatory" evidence="8">
    <location>
        <begin position="2"/>
        <end position="116"/>
    </location>
</feature>
<keyword evidence="3" id="KW-0805">Transcription regulation</keyword>
<dbReference type="FunFam" id="3.40.50.2300:FF:000002">
    <property type="entry name" value="DNA-binding response regulator PhoP"/>
    <property type="match status" value="1"/>
</dbReference>
<dbReference type="Gene3D" id="6.10.250.690">
    <property type="match status" value="1"/>
</dbReference>
<dbReference type="SUPFAM" id="SSF46894">
    <property type="entry name" value="C-terminal effector domain of the bipartite response regulators"/>
    <property type="match status" value="1"/>
</dbReference>
<dbReference type="PANTHER" id="PTHR48111:SF71">
    <property type="entry name" value="TRANSCRIPTIONAL REGULATORY PROTEIN PHOP"/>
    <property type="match status" value="1"/>
</dbReference>
<dbReference type="FunFam" id="1.10.10.10:FF:000005">
    <property type="entry name" value="Two-component system response regulator"/>
    <property type="match status" value="1"/>
</dbReference>
<dbReference type="GO" id="GO:0000976">
    <property type="term" value="F:transcription cis-regulatory region binding"/>
    <property type="evidence" value="ECO:0007669"/>
    <property type="project" value="TreeGrafter"/>
</dbReference>
<keyword evidence="4 7" id="KW-0238">DNA-binding</keyword>
<dbReference type="GO" id="GO:0005829">
    <property type="term" value="C:cytosol"/>
    <property type="evidence" value="ECO:0007669"/>
    <property type="project" value="TreeGrafter"/>
</dbReference>
<dbReference type="PROSITE" id="PS50110">
    <property type="entry name" value="RESPONSE_REGULATORY"/>
    <property type="match status" value="1"/>
</dbReference>
<evidence type="ECO:0000259" key="8">
    <source>
        <dbReference type="PROSITE" id="PS50110"/>
    </source>
</evidence>
<evidence type="ECO:0000256" key="2">
    <source>
        <dbReference type="ARBA" id="ARBA00023012"/>
    </source>
</evidence>
<protein>
    <submittedName>
        <fullName evidence="10">Response regulator transcription factor</fullName>
    </submittedName>
</protein>
<keyword evidence="11" id="KW-1185">Reference proteome</keyword>
<dbReference type="InterPro" id="IPR016032">
    <property type="entry name" value="Sig_transdc_resp-reg_C-effctor"/>
</dbReference>
<keyword evidence="2" id="KW-0902">Two-component regulatory system</keyword>
<keyword evidence="1 6" id="KW-0597">Phosphoprotein</keyword>
<dbReference type="CDD" id="cd00383">
    <property type="entry name" value="trans_reg_C"/>
    <property type="match status" value="1"/>
</dbReference>
<sequence>MRMVIVEDDPRLGEQLAAQFRAAGWTVDLAANGSEGRYYGEEFSCDLAIVDLGLPDISGLELVRNWRGAGLAFPILILTARSDWQDKVLGLEAGADDYVTKPFHPEEISARVAALLRRASGRASNVADYGPIQIDFQARRVLREGQALDLTSYEYNTLEYLAHHPGQVISKAELTEHLYAQDHERDSNVIEVFIGRLRRKLDPQQELQPIETVRGAGYRFALQREAQ</sequence>
<evidence type="ECO:0000256" key="1">
    <source>
        <dbReference type="ARBA" id="ARBA00022553"/>
    </source>
</evidence>
<dbReference type="SMART" id="SM00448">
    <property type="entry name" value="REC"/>
    <property type="match status" value="1"/>
</dbReference>
<gene>
    <name evidence="10" type="ORF">E4634_06440</name>
</gene>
<evidence type="ECO:0000256" key="6">
    <source>
        <dbReference type="PROSITE-ProRule" id="PRU00169"/>
    </source>
</evidence>
<feature type="modified residue" description="4-aspartylphosphate" evidence="6">
    <location>
        <position position="51"/>
    </location>
</feature>
<dbReference type="GO" id="GO:0000156">
    <property type="term" value="F:phosphorelay response regulator activity"/>
    <property type="evidence" value="ECO:0007669"/>
    <property type="project" value="TreeGrafter"/>
</dbReference>
<evidence type="ECO:0000313" key="11">
    <source>
        <dbReference type="Proteomes" id="UP000298050"/>
    </source>
</evidence>
<evidence type="ECO:0000313" key="10">
    <source>
        <dbReference type="EMBL" id="TGD74831.1"/>
    </source>
</evidence>
<evidence type="ECO:0000259" key="9">
    <source>
        <dbReference type="PROSITE" id="PS51755"/>
    </source>
</evidence>
<dbReference type="InterPro" id="IPR001867">
    <property type="entry name" value="OmpR/PhoB-type_DNA-bd"/>
</dbReference>
<feature type="DNA-binding region" description="OmpR/PhoB-type" evidence="7">
    <location>
        <begin position="124"/>
        <end position="222"/>
    </location>
</feature>
<organism evidence="10 11">
    <name type="scientific">Mangrovimicrobium sediminis</name>
    <dbReference type="NCBI Taxonomy" id="2562682"/>
    <lineage>
        <taxon>Bacteria</taxon>
        <taxon>Pseudomonadati</taxon>
        <taxon>Pseudomonadota</taxon>
        <taxon>Gammaproteobacteria</taxon>
        <taxon>Cellvibrionales</taxon>
        <taxon>Halieaceae</taxon>
        <taxon>Mangrovimicrobium</taxon>
    </lineage>
</organism>
<proteinExistence type="predicted"/>
<accession>A0A4Z0M5Q7</accession>
<dbReference type="AlphaFoldDB" id="A0A4Z0M5Q7"/>
<evidence type="ECO:0000256" key="7">
    <source>
        <dbReference type="PROSITE-ProRule" id="PRU01091"/>
    </source>
</evidence>
<evidence type="ECO:0000256" key="5">
    <source>
        <dbReference type="ARBA" id="ARBA00023163"/>
    </source>
</evidence>
<dbReference type="InterPro" id="IPR039420">
    <property type="entry name" value="WalR-like"/>
</dbReference>
<dbReference type="Gene3D" id="1.10.10.10">
    <property type="entry name" value="Winged helix-like DNA-binding domain superfamily/Winged helix DNA-binding domain"/>
    <property type="match status" value="1"/>
</dbReference>
<dbReference type="PROSITE" id="PS51755">
    <property type="entry name" value="OMPR_PHOB"/>
    <property type="match status" value="1"/>
</dbReference>
<dbReference type="RefSeq" id="WP_135441960.1">
    <property type="nucleotide sequence ID" value="NZ_SRLE01000005.1"/>
</dbReference>
<comment type="caution">
    <text evidence="10">The sequence shown here is derived from an EMBL/GenBank/DDBJ whole genome shotgun (WGS) entry which is preliminary data.</text>
</comment>
<dbReference type="PANTHER" id="PTHR48111">
    <property type="entry name" value="REGULATOR OF RPOS"/>
    <property type="match status" value="1"/>
</dbReference>
<dbReference type="Pfam" id="PF00072">
    <property type="entry name" value="Response_reg"/>
    <property type="match status" value="1"/>
</dbReference>
<dbReference type="SUPFAM" id="SSF52172">
    <property type="entry name" value="CheY-like"/>
    <property type="match status" value="1"/>
</dbReference>
<dbReference type="InterPro" id="IPR001789">
    <property type="entry name" value="Sig_transdc_resp-reg_receiver"/>
</dbReference>
<dbReference type="SMART" id="SM00862">
    <property type="entry name" value="Trans_reg_C"/>
    <property type="match status" value="1"/>
</dbReference>
<dbReference type="InterPro" id="IPR011006">
    <property type="entry name" value="CheY-like_superfamily"/>
</dbReference>
<reference evidence="10 11" key="1">
    <citation type="submission" date="2019-04" db="EMBL/GenBank/DDBJ databases">
        <title>Taxonomy of novel Haliea sp. from mangrove soil of West Coast of India.</title>
        <authorList>
            <person name="Verma A."/>
            <person name="Kumar P."/>
            <person name="Krishnamurthi S."/>
        </authorList>
    </citation>
    <scope>NUCLEOTIDE SEQUENCE [LARGE SCALE GENOMIC DNA]</scope>
    <source>
        <strain evidence="10 11">SAOS-164</strain>
    </source>
</reference>
<dbReference type="GO" id="GO:0032993">
    <property type="term" value="C:protein-DNA complex"/>
    <property type="evidence" value="ECO:0007669"/>
    <property type="project" value="TreeGrafter"/>
</dbReference>
<name>A0A4Z0M5Q7_9GAMM</name>
<dbReference type="GO" id="GO:0006355">
    <property type="term" value="P:regulation of DNA-templated transcription"/>
    <property type="evidence" value="ECO:0007669"/>
    <property type="project" value="InterPro"/>
</dbReference>
<dbReference type="Pfam" id="PF00486">
    <property type="entry name" value="Trans_reg_C"/>
    <property type="match status" value="1"/>
</dbReference>
<evidence type="ECO:0000256" key="4">
    <source>
        <dbReference type="ARBA" id="ARBA00023125"/>
    </source>
</evidence>
<dbReference type="Gene3D" id="3.40.50.2300">
    <property type="match status" value="1"/>
</dbReference>